<reference evidence="1 2" key="1">
    <citation type="submission" date="2020-04" db="EMBL/GenBank/DDBJ databases">
        <title>Perkinsus olseni comparative genomics.</title>
        <authorList>
            <person name="Bogema D.R."/>
        </authorList>
    </citation>
    <scope>NUCLEOTIDE SEQUENCE [LARGE SCALE GENOMIC DNA]</scope>
    <source>
        <strain evidence="1 2">ATCC PRA-207</strain>
    </source>
</reference>
<proteinExistence type="predicted"/>
<comment type="caution">
    <text evidence="1">The sequence shown here is derived from an EMBL/GenBank/DDBJ whole genome shotgun (WGS) entry which is preliminary data.</text>
</comment>
<evidence type="ECO:0000313" key="2">
    <source>
        <dbReference type="Proteomes" id="UP000553632"/>
    </source>
</evidence>
<evidence type="ECO:0000313" key="1">
    <source>
        <dbReference type="EMBL" id="KAF4738175.1"/>
    </source>
</evidence>
<name>A0A7J6SZG1_PEROL</name>
<dbReference type="EMBL" id="JABANO010014658">
    <property type="protein sequence ID" value="KAF4738175.1"/>
    <property type="molecule type" value="Genomic_DNA"/>
</dbReference>
<accession>A0A7J6SZG1</accession>
<protein>
    <submittedName>
        <fullName evidence="1">Uncharacterized protein</fullName>
    </submittedName>
</protein>
<dbReference type="Proteomes" id="UP000553632">
    <property type="component" value="Unassembled WGS sequence"/>
</dbReference>
<gene>
    <name evidence="1" type="ORF">FOZ63_001962</name>
</gene>
<feature type="non-terminal residue" evidence="1">
    <location>
        <position position="1"/>
    </location>
</feature>
<organism evidence="1 2">
    <name type="scientific">Perkinsus olseni</name>
    <name type="common">Perkinsus atlanticus</name>
    <dbReference type="NCBI Taxonomy" id="32597"/>
    <lineage>
        <taxon>Eukaryota</taxon>
        <taxon>Sar</taxon>
        <taxon>Alveolata</taxon>
        <taxon>Perkinsozoa</taxon>
        <taxon>Perkinsea</taxon>
        <taxon>Perkinsida</taxon>
        <taxon>Perkinsidae</taxon>
        <taxon>Perkinsus</taxon>
    </lineage>
</organism>
<sequence length="82" mass="9206">VQLLMLAEDEGGSAAIERVCFDNNQLGNDGLQRFLDVVGYGIFGYELWGLLGSEEEKFYGKFLKNMCSLVVAVLLDIELKWI</sequence>
<dbReference type="AlphaFoldDB" id="A0A7J6SZG1"/>
<keyword evidence="2" id="KW-1185">Reference proteome</keyword>